<feature type="transmembrane region" description="Helical" evidence="7">
    <location>
        <begin position="124"/>
        <end position="141"/>
    </location>
</feature>
<feature type="transmembrane region" description="Helical" evidence="7">
    <location>
        <begin position="72"/>
        <end position="94"/>
    </location>
</feature>
<evidence type="ECO:0000256" key="1">
    <source>
        <dbReference type="ARBA" id="ARBA00004141"/>
    </source>
</evidence>
<evidence type="ECO:0000313" key="9">
    <source>
        <dbReference type="EMBL" id="CZT21413.1"/>
    </source>
</evidence>
<feature type="transmembrane region" description="Helical" evidence="7">
    <location>
        <begin position="415"/>
        <end position="439"/>
    </location>
</feature>
<dbReference type="PANTHER" id="PTHR22950">
    <property type="entry name" value="AMINO ACID TRANSPORTER"/>
    <property type="match status" value="1"/>
</dbReference>
<evidence type="ECO:0000256" key="4">
    <source>
        <dbReference type="ARBA" id="ARBA00022989"/>
    </source>
</evidence>
<evidence type="ECO:0000256" key="7">
    <source>
        <dbReference type="SAM" id="Phobius"/>
    </source>
</evidence>
<evidence type="ECO:0000256" key="6">
    <source>
        <dbReference type="SAM" id="MobiDB-lite"/>
    </source>
</evidence>
<dbReference type="STRING" id="112498.A0A2D3VK94"/>
<evidence type="ECO:0000259" key="8">
    <source>
        <dbReference type="Pfam" id="PF01490"/>
    </source>
</evidence>
<dbReference type="GeneID" id="35602395"/>
<evidence type="ECO:0000256" key="5">
    <source>
        <dbReference type="ARBA" id="ARBA00023136"/>
    </source>
</evidence>
<proteinExistence type="inferred from homology"/>
<dbReference type="RefSeq" id="XP_023628302.1">
    <property type="nucleotide sequence ID" value="XM_023772534.1"/>
</dbReference>
<feature type="transmembrane region" description="Helical" evidence="7">
    <location>
        <begin position="178"/>
        <end position="199"/>
    </location>
</feature>
<keyword evidence="5 7" id="KW-0472">Membrane</keyword>
<feature type="transmembrane region" description="Helical" evidence="7">
    <location>
        <begin position="147"/>
        <end position="166"/>
    </location>
</feature>
<comment type="subcellular location">
    <subcellularLocation>
        <location evidence="1">Membrane</location>
        <topology evidence="1">Multi-pass membrane protein</topology>
    </subcellularLocation>
</comment>
<keyword evidence="10" id="KW-1185">Reference proteome</keyword>
<keyword evidence="3 7" id="KW-0812">Transmembrane</keyword>
<dbReference type="OrthoDB" id="40134at2759"/>
<evidence type="ECO:0000256" key="2">
    <source>
        <dbReference type="ARBA" id="ARBA00008066"/>
    </source>
</evidence>
<dbReference type="AlphaFoldDB" id="A0A2D3VK94"/>
<dbReference type="Gene3D" id="1.20.1740.10">
    <property type="entry name" value="Amino acid/polyamine transporter I"/>
    <property type="match status" value="1"/>
</dbReference>
<name>A0A2D3VK94_9PEZI</name>
<dbReference type="Proteomes" id="UP000225277">
    <property type="component" value="Unassembled WGS sequence"/>
</dbReference>
<evidence type="ECO:0000256" key="3">
    <source>
        <dbReference type="ARBA" id="ARBA00022692"/>
    </source>
</evidence>
<dbReference type="Pfam" id="PF01490">
    <property type="entry name" value="Aa_trans"/>
    <property type="match status" value="1"/>
</dbReference>
<dbReference type="EMBL" id="FJUY01000011">
    <property type="protein sequence ID" value="CZT21413.1"/>
    <property type="molecule type" value="Genomic_DNA"/>
</dbReference>
<dbReference type="PANTHER" id="PTHR22950:SF683">
    <property type="entry name" value="AMINO ACID TRANSPORTER (EUROFUNG)"/>
    <property type="match status" value="1"/>
</dbReference>
<dbReference type="InterPro" id="IPR013057">
    <property type="entry name" value="AA_transpt_TM"/>
</dbReference>
<feature type="transmembrane region" description="Helical" evidence="7">
    <location>
        <begin position="368"/>
        <end position="395"/>
    </location>
</feature>
<evidence type="ECO:0000313" key="10">
    <source>
        <dbReference type="Proteomes" id="UP000225277"/>
    </source>
</evidence>
<feature type="domain" description="Amino acid transporter transmembrane" evidence="8">
    <location>
        <begin position="46"/>
        <end position="435"/>
    </location>
</feature>
<feature type="transmembrane region" description="Helical" evidence="7">
    <location>
        <begin position="45"/>
        <end position="66"/>
    </location>
</feature>
<dbReference type="GO" id="GO:0016020">
    <property type="term" value="C:membrane"/>
    <property type="evidence" value="ECO:0007669"/>
    <property type="project" value="UniProtKB-SubCell"/>
</dbReference>
<sequence length="459" mass="49562">MDYENKHAHEDISEKGGMEDLTNTSTTHDAVFGEISEDGPNYRDVGWMGTIVIMMKTQIGLGVLGIPSVLHTLGLIPGVIILVIVATMTTWSGWMVGRFKLLHPEVYNIDDAGFLMGGRIGREVLYWGFNISSAMLGISIGLNSLSTHGTCTAVFVAVAAIIGFGFGSIQTLGKVAWIAWVGVFGILSAVFTLAIAVAVQDRPEAAPQTGVYKSDYKLIGEPTFEEAMSAVCTMIFAFAGSPAFFSIASEMRDTRLYTRSLVISQAAVAAVYLVVGIIVYYFCGSYVASPALGSAGVLMKKVCYGLALPGLVASCMLFVHLPSKNFFMRFMRGTKHLTANTPTHWIAWLSCTGGVTLVGYILGSAIPVFSSLISLVGALFATFMSFQPMGCMYLYDNWNRPPSARTKRWYFGISWAFFIIIIGTFVMVAGTYSTILGIINDKGRTSPWSCADNSNSKAG</sequence>
<comment type="similarity">
    <text evidence="2">Belongs to the amino acid/polyamine transporter 2 family.</text>
</comment>
<keyword evidence="4 7" id="KW-1133">Transmembrane helix</keyword>
<feature type="transmembrane region" description="Helical" evidence="7">
    <location>
        <begin position="260"/>
        <end position="282"/>
    </location>
</feature>
<gene>
    <name evidence="9" type="ORF">RCC_07276</name>
</gene>
<accession>A0A2D3VK94</accession>
<feature type="compositionally biased region" description="Basic and acidic residues" evidence="6">
    <location>
        <begin position="1"/>
        <end position="18"/>
    </location>
</feature>
<reference evidence="9 10" key="1">
    <citation type="submission" date="2016-03" db="EMBL/GenBank/DDBJ databases">
        <authorList>
            <person name="Ploux O."/>
        </authorList>
    </citation>
    <scope>NUCLEOTIDE SEQUENCE [LARGE SCALE GENOMIC DNA]</scope>
    <source>
        <strain evidence="9 10">URUG2</strain>
    </source>
</reference>
<feature type="transmembrane region" description="Helical" evidence="7">
    <location>
        <begin position="342"/>
        <end position="362"/>
    </location>
</feature>
<feature type="transmembrane region" description="Helical" evidence="7">
    <location>
        <begin position="302"/>
        <end position="321"/>
    </location>
</feature>
<protein>
    <submittedName>
        <fullName evidence="9">Probable neutral amino acid permease</fullName>
    </submittedName>
</protein>
<organism evidence="9 10">
    <name type="scientific">Ramularia collo-cygni</name>
    <dbReference type="NCBI Taxonomy" id="112498"/>
    <lineage>
        <taxon>Eukaryota</taxon>
        <taxon>Fungi</taxon>
        <taxon>Dikarya</taxon>
        <taxon>Ascomycota</taxon>
        <taxon>Pezizomycotina</taxon>
        <taxon>Dothideomycetes</taxon>
        <taxon>Dothideomycetidae</taxon>
        <taxon>Mycosphaerellales</taxon>
        <taxon>Mycosphaerellaceae</taxon>
        <taxon>Ramularia</taxon>
    </lineage>
</organism>
<feature type="region of interest" description="Disordered" evidence="6">
    <location>
        <begin position="1"/>
        <end position="23"/>
    </location>
</feature>
<dbReference type="GO" id="GO:0015179">
    <property type="term" value="F:L-amino acid transmembrane transporter activity"/>
    <property type="evidence" value="ECO:0007669"/>
    <property type="project" value="TreeGrafter"/>
</dbReference>